<dbReference type="SUPFAM" id="SSF52540">
    <property type="entry name" value="P-loop containing nucleoside triphosphate hydrolases"/>
    <property type="match status" value="1"/>
</dbReference>
<dbReference type="Pfam" id="PF02572">
    <property type="entry name" value="CobA_CobO_BtuR"/>
    <property type="match status" value="1"/>
</dbReference>
<organism evidence="1">
    <name type="scientific">bioreactor metagenome</name>
    <dbReference type="NCBI Taxonomy" id="1076179"/>
    <lineage>
        <taxon>unclassified sequences</taxon>
        <taxon>metagenomes</taxon>
        <taxon>ecological metagenomes</taxon>
    </lineage>
</organism>
<dbReference type="InterPro" id="IPR027417">
    <property type="entry name" value="P-loop_NTPase"/>
</dbReference>
<comment type="caution">
    <text evidence="1">The sequence shown here is derived from an EMBL/GenBank/DDBJ whole genome shotgun (WGS) entry which is preliminary data.</text>
</comment>
<protein>
    <recommendedName>
        <fullName evidence="2">Cob(I)yrinic acid a,c-diamide adenosyltransferase</fullName>
    </recommendedName>
</protein>
<name>A0A645G4R2_9ZZZZ</name>
<dbReference type="PANTHER" id="PTHR46638">
    <property type="entry name" value="CORRINOID ADENOSYLTRANSFERASE"/>
    <property type="match status" value="1"/>
</dbReference>
<dbReference type="GO" id="GO:0009236">
    <property type="term" value="P:cobalamin biosynthetic process"/>
    <property type="evidence" value="ECO:0007669"/>
    <property type="project" value="InterPro"/>
</dbReference>
<dbReference type="InterPro" id="IPR003724">
    <property type="entry name" value="CblAdoTrfase_CobA"/>
</dbReference>
<dbReference type="GO" id="GO:0005524">
    <property type="term" value="F:ATP binding"/>
    <property type="evidence" value="ECO:0007669"/>
    <property type="project" value="InterPro"/>
</dbReference>
<dbReference type="Gene3D" id="3.40.50.300">
    <property type="entry name" value="P-loop containing nucleotide triphosphate hydrolases"/>
    <property type="match status" value="1"/>
</dbReference>
<dbReference type="EMBL" id="VSSQ01069941">
    <property type="protein sequence ID" value="MPN21861.1"/>
    <property type="molecule type" value="Genomic_DNA"/>
</dbReference>
<proteinExistence type="predicted"/>
<reference evidence="1" key="1">
    <citation type="submission" date="2019-08" db="EMBL/GenBank/DDBJ databases">
        <authorList>
            <person name="Kucharzyk K."/>
            <person name="Murdoch R.W."/>
            <person name="Higgins S."/>
            <person name="Loffler F."/>
        </authorList>
    </citation>
    <scope>NUCLEOTIDE SEQUENCE</scope>
</reference>
<accession>A0A645G4R2</accession>
<sequence>MLRSEADDPRFLNEMSASERAGYLDGQRRLFLSIDFDADVLVLDEVFSAISCGALSEAELCAFLDRRPPSVEIILTGRDLGAEILKRADYITRMEKVAHPYDRGVPARHGIEY</sequence>
<dbReference type="GO" id="GO:0008817">
    <property type="term" value="F:corrinoid adenosyltransferase activity"/>
    <property type="evidence" value="ECO:0007669"/>
    <property type="project" value="InterPro"/>
</dbReference>
<evidence type="ECO:0000313" key="1">
    <source>
        <dbReference type="EMBL" id="MPN21861.1"/>
    </source>
</evidence>
<dbReference type="PANTHER" id="PTHR46638:SF1">
    <property type="entry name" value="CORRINOID ADENOSYLTRANSFERASE"/>
    <property type="match status" value="1"/>
</dbReference>
<dbReference type="AlphaFoldDB" id="A0A645G4R2"/>
<evidence type="ECO:0008006" key="2">
    <source>
        <dbReference type="Google" id="ProtNLM"/>
    </source>
</evidence>
<gene>
    <name evidence="1" type="ORF">SDC9_169243</name>
</gene>